<evidence type="ECO:0000313" key="3">
    <source>
        <dbReference type="WBParaSite" id="maker-unitig_31012-snap-gene-0.4-mRNA-1"/>
    </source>
</evidence>
<accession>A0A1I8FFD2</accession>
<dbReference type="WBParaSite" id="maker-unitig_31012-snap-gene-0.4-mRNA-1">
    <property type="protein sequence ID" value="maker-unitig_31012-snap-gene-0.4-mRNA-1"/>
    <property type="gene ID" value="maker-unitig_31012-snap-gene-0.4"/>
</dbReference>
<feature type="compositionally biased region" description="Low complexity" evidence="1">
    <location>
        <begin position="175"/>
        <end position="188"/>
    </location>
</feature>
<name>A0A1I8FFD2_9PLAT</name>
<reference evidence="3" key="1">
    <citation type="submission" date="2016-11" db="UniProtKB">
        <authorList>
            <consortium name="WormBaseParasite"/>
        </authorList>
    </citation>
    <scope>IDENTIFICATION</scope>
</reference>
<protein>
    <submittedName>
        <fullName evidence="3">Movement protein</fullName>
    </submittedName>
</protein>
<proteinExistence type="predicted"/>
<keyword evidence="2" id="KW-1185">Reference proteome</keyword>
<feature type="region of interest" description="Disordered" evidence="1">
    <location>
        <begin position="240"/>
        <end position="298"/>
    </location>
</feature>
<sequence length="442" mass="48539">QAEDCWHRHAGRRVLPAVPDSADLEVSDLLRRDDHSYEAASADFSVRDQKALWRFLVPKAAAAPSQQLPSSATVSQLLRSLFHNPSPHIMLHRARHASRRSLKPPRTAGIASIDRELNKARQKYTPFTSASHVINQPPQPQPQLAHPHGHGTDDLANPLWRCDVRDSSHTSRSLAASTPATATADAAAAKTMDTRSPCAVEQQFYTGPAGARSAPVNLTSLRARHPQLMPAAAVRMTAAAASHRRVPAGQRAYQAGSGESRQPNSDPDQPGARAGQPRLLEPKPSQLPSGPHLPPNAVRVLPRMDNVEVGNFSGCWLFRREASSSGRGHERVVRVLKMPSRAGANALRHATSRTTRLLDGAERRDTAIRVQACMESLWTPQSRYRQTAIDSDFENDEARSRLHVESDPSTRVCSAPNQRASQSWSRIRVLLLPGEQESQDQK</sequence>
<dbReference type="Proteomes" id="UP000095280">
    <property type="component" value="Unplaced"/>
</dbReference>
<evidence type="ECO:0000313" key="2">
    <source>
        <dbReference type="Proteomes" id="UP000095280"/>
    </source>
</evidence>
<evidence type="ECO:0000256" key="1">
    <source>
        <dbReference type="SAM" id="MobiDB-lite"/>
    </source>
</evidence>
<feature type="compositionally biased region" description="Polar residues" evidence="1">
    <location>
        <begin position="257"/>
        <end position="267"/>
    </location>
</feature>
<feature type="region of interest" description="Disordered" evidence="1">
    <location>
        <begin position="131"/>
        <end position="156"/>
    </location>
</feature>
<dbReference type="AlphaFoldDB" id="A0A1I8FFD2"/>
<feature type="region of interest" description="Disordered" evidence="1">
    <location>
        <begin position="169"/>
        <end position="188"/>
    </location>
</feature>
<organism evidence="2 3">
    <name type="scientific">Macrostomum lignano</name>
    <dbReference type="NCBI Taxonomy" id="282301"/>
    <lineage>
        <taxon>Eukaryota</taxon>
        <taxon>Metazoa</taxon>
        <taxon>Spiralia</taxon>
        <taxon>Lophotrochozoa</taxon>
        <taxon>Platyhelminthes</taxon>
        <taxon>Rhabditophora</taxon>
        <taxon>Macrostomorpha</taxon>
        <taxon>Macrostomida</taxon>
        <taxon>Macrostomidae</taxon>
        <taxon>Macrostomum</taxon>
    </lineage>
</organism>